<organism evidence="1 2">
    <name type="scientific">Bugula neritina</name>
    <name type="common">Brown bryozoan</name>
    <name type="synonym">Sertularia neritina</name>
    <dbReference type="NCBI Taxonomy" id="10212"/>
    <lineage>
        <taxon>Eukaryota</taxon>
        <taxon>Metazoa</taxon>
        <taxon>Spiralia</taxon>
        <taxon>Lophotrochozoa</taxon>
        <taxon>Bryozoa</taxon>
        <taxon>Gymnolaemata</taxon>
        <taxon>Cheilostomatida</taxon>
        <taxon>Flustrina</taxon>
        <taxon>Buguloidea</taxon>
        <taxon>Bugulidae</taxon>
        <taxon>Bugula</taxon>
    </lineage>
</organism>
<sequence>MSYPFYTAHTASYYDLFYPLQRNYRHHVVNTIWSLKALDHHVVSDEEIIEDAVFKNTRFASKKKAFEIDLCPSHPKPGATFEQELIAIRDLMAKVNYVMAHYCPVLIIQKNIRFWLTYRRYRLYMDSRMWAATTIQRAWREFKGLRQPSDEAVNVDDIDNIVDSQFLSTSPSFLPSLTKSSVHLKKENVC</sequence>
<proteinExistence type="predicted"/>
<evidence type="ECO:0000313" key="2">
    <source>
        <dbReference type="Proteomes" id="UP000593567"/>
    </source>
</evidence>
<name>A0A7J7KNM3_BUGNE</name>
<protein>
    <submittedName>
        <fullName evidence="1">LRRIQ3</fullName>
    </submittedName>
</protein>
<dbReference type="AlphaFoldDB" id="A0A7J7KNM3"/>
<dbReference type="Gene3D" id="1.20.5.190">
    <property type="match status" value="1"/>
</dbReference>
<gene>
    <name evidence="1" type="ORF">EB796_001926</name>
</gene>
<comment type="caution">
    <text evidence="1">The sequence shown here is derived from an EMBL/GenBank/DDBJ whole genome shotgun (WGS) entry which is preliminary data.</text>
</comment>
<reference evidence="1" key="1">
    <citation type="submission" date="2020-06" db="EMBL/GenBank/DDBJ databases">
        <title>Draft genome of Bugula neritina, a colonial animal packing powerful symbionts and potential medicines.</title>
        <authorList>
            <person name="Rayko M."/>
        </authorList>
    </citation>
    <scope>NUCLEOTIDE SEQUENCE [LARGE SCALE GENOMIC DNA]</scope>
    <source>
        <strain evidence="1">Kwan_BN1</strain>
    </source>
</reference>
<dbReference type="EMBL" id="VXIV02000212">
    <property type="protein sequence ID" value="KAF6039774.1"/>
    <property type="molecule type" value="Genomic_DNA"/>
</dbReference>
<dbReference type="OrthoDB" id="676979at2759"/>
<dbReference type="Proteomes" id="UP000593567">
    <property type="component" value="Unassembled WGS sequence"/>
</dbReference>
<dbReference type="PANTHER" id="PTHR46723">
    <property type="entry name" value="LEUCINE-RICH REPEAT AND IQ DOMAIN-CONTAINING PROTEIN 3"/>
    <property type="match status" value="1"/>
</dbReference>
<evidence type="ECO:0000313" key="1">
    <source>
        <dbReference type="EMBL" id="KAF6039774.1"/>
    </source>
</evidence>
<keyword evidence="2" id="KW-1185">Reference proteome</keyword>
<accession>A0A7J7KNM3</accession>
<dbReference type="InterPro" id="IPR052859">
    <property type="entry name" value="LRR-IQ_domain_protein"/>
</dbReference>
<dbReference type="PANTHER" id="PTHR46723:SF1">
    <property type="entry name" value="LEUCINE-RICH REPEAT AND IQ DOMAIN-CONTAINING PROTEIN 3"/>
    <property type="match status" value="1"/>
</dbReference>